<evidence type="ECO:0000313" key="13">
    <source>
        <dbReference type="EMBL" id="GAA5193017.1"/>
    </source>
</evidence>
<evidence type="ECO:0000259" key="12">
    <source>
        <dbReference type="Pfam" id="PF21687"/>
    </source>
</evidence>
<keyword evidence="4 10" id="KW-1003">Cell membrane</keyword>
<keyword evidence="3 10" id="KW-0813">Transport</keyword>
<evidence type="ECO:0000259" key="11">
    <source>
        <dbReference type="Pfam" id="PF03934"/>
    </source>
</evidence>
<reference evidence="14" key="1">
    <citation type="journal article" date="2019" name="Int. J. Syst. Evol. Microbiol.">
        <title>The Global Catalogue of Microorganisms (GCM) 10K type strain sequencing project: providing services to taxonomists for standard genome sequencing and annotation.</title>
        <authorList>
            <consortium name="The Broad Institute Genomics Platform"/>
            <consortium name="The Broad Institute Genome Sequencing Center for Infectious Disease"/>
            <person name="Wu L."/>
            <person name="Ma J."/>
        </authorList>
    </citation>
    <scope>NUCLEOTIDE SEQUENCE [LARGE SCALE GENOMIC DNA]</scope>
    <source>
        <strain evidence="14">JCM 18720</strain>
    </source>
</reference>
<keyword evidence="8" id="KW-1133">Transmembrane helix</keyword>
<dbReference type="EMBL" id="BAABLF010000014">
    <property type="protein sequence ID" value="GAA5193017.1"/>
    <property type="molecule type" value="Genomic_DNA"/>
</dbReference>
<evidence type="ECO:0000256" key="6">
    <source>
        <dbReference type="ARBA" id="ARBA00022692"/>
    </source>
</evidence>
<dbReference type="InterPro" id="IPR045584">
    <property type="entry name" value="Pilin-like"/>
</dbReference>
<dbReference type="Gene3D" id="1.10.40.60">
    <property type="entry name" value="EpsJ-like"/>
    <property type="match status" value="2"/>
</dbReference>
<keyword evidence="7" id="KW-0653">Protein transport</keyword>
<dbReference type="InterPro" id="IPR049031">
    <property type="entry name" value="T2SSK_SAM-like_1st"/>
</dbReference>
<dbReference type="Pfam" id="PF03934">
    <property type="entry name" value="T2SSK"/>
    <property type="match status" value="1"/>
</dbReference>
<comment type="similarity">
    <text evidence="2 10">Belongs to the GSP K family.</text>
</comment>
<dbReference type="Gene3D" id="3.30.1300.30">
    <property type="entry name" value="GSPII I/J protein-like"/>
    <property type="match status" value="1"/>
</dbReference>
<gene>
    <name evidence="13" type="primary">gspK</name>
    <name evidence="13" type="ORF">GCM10025772_23500</name>
</gene>
<evidence type="ECO:0000256" key="5">
    <source>
        <dbReference type="ARBA" id="ARBA00022519"/>
    </source>
</evidence>
<evidence type="ECO:0000256" key="1">
    <source>
        <dbReference type="ARBA" id="ARBA00004533"/>
    </source>
</evidence>
<dbReference type="InterPro" id="IPR005628">
    <property type="entry name" value="GspK"/>
</dbReference>
<dbReference type="PIRSF" id="PIRSF002786">
    <property type="entry name" value="XcpX"/>
    <property type="match status" value="1"/>
</dbReference>
<evidence type="ECO:0000256" key="3">
    <source>
        <dbReference type="ARBA" id="ARBA00022448"/>
    </source>
</evidence>
<dbReference type="InterPro" id="IPR038072">
    <property type="entry name" value="GspK_central_sf"/>
</dbReference>
<organism evidence="13 14">
    <name type="scientific">Ferrimonas gelatinilytica</name>
    <dbReference type="NCBI Taxonomy" id="1255257"/>
    <lineage>
        <taxon>Bacteria</taxon>
        <taxon>Pseudomonadati</taxon>
        <taxon>Pseudomonadota</taxon>
        <taxon>Gammaproteobacteria</taxon>
        <taxon>Alteromonadales</taxon>
        <taxon>Ferrimonadaceae</taxon>
        <taxon>Ferrimonas</taxon>
    </lineage>
</organism>
<dbReference type="Pfam" id="PF21687">
    <property type="entry name" value="T2SSK_1st"/>
    <property type="match status" value="1"/>
</dbReference>
<name>A0ABP9S994_9GAMM</name>
<dbReference type="PANTHER" id="PTHR38831">
    <property type="entry name" value="TYPE II SECRETION SYSTEM PROTEIN K"/>
    <property type="match status" value="1"/>
</dbReference>
<evidence type="ECO:0000256" key="8">
    <source>
        <dbReference type="ARBA" id="ARBA00022989"/>
    </source>
</evidence>
<proteinExistence type="inferred from homology"/>
<evidence type="ECO:0000313" key="14">
    <source>
        <dbReference type="Proteomes" id="UP001501600"/>
    </source>
</evidence>
<comment type="subcellular location">
    <subcellularLocation>
        <location evidence="1 10">Cell inner membrane</location>
    </subcellularLocation>
</comment>
<evidence type="ECO:0000256" key="9">
    <source>
        <dbReference type="ARBA" id="ARBA00023136"/>
    </source>
</evidence>
<evidence type="ECO:0000256" key="10">
    <source>
        <dbReference type="PIRNR" id="PIRNR002786"/>
    </source>
</evidence>
<dbReference type="Proteomes" id="UP001501600">
    <property type="component" value="Unassembled WGS sequence"/>
</dbReference>
<dbReference type="NCBIfam" id="NF037980">
    <property type="entry name" value="T2SS_GspK"/>
    <property type="match status" value="1"/>
</dbReference>
<dbReference type="InterPro" id="IPR049179">
    <property type="entry name" value="T2SSK_SAM-like_2nd"/>
</dbReference>
<evidence type="ECO:0000256" key="7">
    <source>
        <dbReference type="ARBA" id="ARBA00022927"/>
    </source>
</evidence>
<dbReference type="PANTHER" id="PTHR38831:SF1">
    <property type="entry name" value="TYPE II SECRETION SYSTEM PROTEIN K-RELATED"/>
    <property type="match status" value="1"/>
</dbReference>
<accession>A0ABP9S994</accession>
<keyword evidence="9 10" id="KW-0472">Membrane</keyword>
<keyword evidence="14" id="KW-1185">Reference proteome</keyword>
<dbReference type="SUPFAM" id="SSF158544">
    <property type="entry name" value="GspK insert domain-like"/>
    <property type="match status" value="2"/>
</dbReference>
<dbReference type="RefSeq" id="WP_345317254.1">
    <property type="nucleotide sequence ID" value="NZ_BAABLF010000014.1"/>
</dbReference>
<evidence type="ECO:0000256" key="4">
    <source>
        <dbReference type="ARBA" id="ARBA00022475"/>
    </source>
</evidence>
<protein>
    <recommendedName>
        <fullName evidence="10">Type II secretion system protein K</fullName>
    </recommendedName>
</protein>
<dbReference type="SUPFAM" id="SSF54523">
    <property type="entry name" value="Pili subunits"/>
    <property type="match status" value="1"/>
</dbReference>
<evidence type="ECO:0000256" key="2">
    <source>
        <dbReference type="ARBA" id="ARBA00007246"/>
    </source>
</evidence>
<feature type="domain" description="T2SS protein K second SAM-like" evidence="11">
    <location>
        <begin position="223"/>
        <end position="289"/>
    </location>
</feature>
<feature type="domain" description="T2SS protein K first SAM-like" evidence="12">
    <location>
        <begin position="102"/>
        <end position="216"/>
    </location>
</feature>
<keyword evidence="5 10" id="KW-0997">Cell inner membrane</keyword>
<sequence length="332" mass="36695">MRRQQRGVALLTVLLVLVVIVTLGAAMTQRSQISVRRTISLGQLDQAYWYSLASEALAKRVLKQDFEDADGTVHLQQYWATADVVYPVDNGHIGGTIEDMRTCFNLNGLVQGLTSQEEQQDPYQTPLPGRQFIAMMEALELDRYLGEMLADRVRDFVDADSDPSGTFGAEDGDYQARPIPYLAPNQLMAHHSELRAVLGSSPELYQILKDYLCVIPGNDRQVLNVNTLPVERAALLVGMLEGGISLSEAESLIGNRPGDGWESTEAFWQEPAAQRLTDLSAEAKATISVDSEYFRLKGGARVDNSVFRLESILKRGGDNNLSVVTRQYGGQQ</sequence>
<comment type="caution">
    <text evidence="13">The sequence shown here is derived from an EMBL/GenBank/DDBJ whole genome shotgun (WGS) entry which is preliminary data.</text>
</comment>
<keyword evidence="6" id="KW-0812">Transmembrane</keyword>